<dbReference type="PANTHER" id="PTHR30266:SF2">
    <property type="entry name" value="LARGE-CONDUCTANCE MECHANOSENSITIVE CHANNEL"/>
    <property type="match status" value="1"/>
</dbReference>
<dbReference type="InterPro" id="IPR036019">
    <property type="entry name" value="MscL_channel"/>
</dbReference>
<dbReference type="InterPro" id="IPR037673">
    <property type="entry name" value="MSC/AndL"/>
</dbReference>
<evidence type="ECO:0000313" key="6">
    <source>
        <dbReference type="EMBL" id="TWP38628.1"/>
    </source>
</evidence>
<sequence>MKGFKNFIMEGNLVELAVAFVMAAAFGTVVKAFVQIILDLIGKAGGTPNFSGYLPGGVHVGAFITAVVAFIILAAVVYFFVVKPYEAAKAHFSKEEDAEATEVDLLTEIRDALRGGAAPQQKF</sequence>
<proteinExistence type="predicted"/>
<evidence type="ECO:0000313" key="7">
    <source>
        <dbReference type="Proteomes" id="UP000320244"/>
    </source>
</evidence>
<comment type="subcellular location">
    <subcellularLocation>
        <location evidence="1">Membrane</location>
        <topology evidence="1">Multi-pass membrane protein</topology>
    </subcellularLocation>
</comment>
<keyword evidence="2 5" id="KW-0812">Transmembrane</keyword>
<evidence type="ECO:0000256" key="5">
    <source>
        <dbReference type="SAM" id="Phobius"/>
    </source>
</evidence>
<accession>A0A563E7S3</accession>
<dbReference type="RefSeq" id="WP_146315031.1">
    <property type="nucleotide sequence ID" value="NZ_VCQV01000002.1"/>
</dbReference>
<dbReference type="Pfam" id="PF01741">
    <property type="entry name" value="MscL"/>
    <property type="match status" value="1"/>
</dbReference>
<keyword evidence="3 5" id="KW-1133">Transmembrane helix</keyword>
<keyword evidence="7" id="KW-1185">Reference proteome</keyword>
<feature type="transmembrane region" description="Helical" evidence="5">
    <location>
        <begin position="58"/>
        <end position="81"/>
    </location>
</feature>
<evidence type="ECO:0000256" key="1">
    <source>
        <dbReference type="ARBA" id="ARBA00004141"/>
    </source>
</evidence>
<dbReference type="OrthoDB" id="9810350at2"/>
<dbReference type="AlphaFoldDB" id="A0A563E7S3"/>
<dbReference type="Gene3D" id="1.10.1200.120">
    <property type="entry name" value="Large-conductance mechanosensitive channel, MscL, domain 1"/>
    <property type="match status" value="1"/>
</dbReference>
<reference evidence="6 7" key="2">
    <citation type="submission" date="2019-08" db="EMBL/GenBank/DDBJ databases">
        <title>Jejuicoccus antrihumi gen. nov., sp. nov., a new member of the family Dermacoccaceae isolated from a cave.</title>
        <authorList>
            <person name="Schumann P."/>
            <person name="Kim I.S."/>
        </authorList>
    </citation>
    <scope>NUCLEOTIDE SEQUENCE [LARGE SCALE GENOMIC DNA]</scope>
    <source>
        <strain evidence="6 7">C5-26</strain>
    </source>
</reference>
<keyword evidence="4 5" id="KW-0472">Membrane</keyword>
<dbReference type="Proteomes" id="UP000320244">
    <property type="component" value="Unassembled WGS sequence"/>
</dbReference>
<reference evidence="6 7" key="1">
    <citation type="submission" date="2019-05" db="EMBL/GenBank/DDBJ databases">
        <authorList>
            <person name="Lee S.D."/>
        </authorList>
    </citation>
    <scope>NUCLEOTIDE SEQUENCE [LARGE SCALE GENOMIC DNA]</scope>
    <source>
        <strain evidence="6 7">C5-26</strain>
    </source>
</reference>
<gene>
    <name evidence="6" type="ORF">FGL98_02250</name>
</gene>
<evidence type="ECO:0000256" key="3">
    <source>
        <dbReference type="ARBA" id="ARBA00022989"/>
    </source>
</evidence>
<evidence type="ECO:0000256" key="4">
    <source>
        <dbReference type="ARBA" id="ARBA00023136"/>
    </source>
</evidence>
<dbReference type="EMBL" id="VCQV01000002">
    <property type="protein sequence ID" value="TWP38628.1"/>
    <property type="molecule type" value="Genomic_DNA"/>
</dbReference>
<organism evidence="6 7">
    <name type="scientific">Leekyejoonella antrihumi</name>
    <dbReference type="NCBI Taxonomy" id="1660198"/>
    <lineage>
        <taxon>Bacteria</taxon>
        <taxon>Bacillati</taxon>
        <taxon>Actinomycetota</taxon>
        <taxon>Actinomycetes</taxon>
        <taxon>Micrococcales</taxon>
        <taxon>Dermacoccaceae</taxon>
        <taxon>Leekyejoonella</taxon>
    </lineage>
</organism>
<name>A0A563E7S3_9MICO</name>
<evidence type="ECO:0000256" key="2">
    <source>
        <dbReference type="ARBA" id="ARBA00022692"/>
    </source>
</evidence>
<dbReference type="GO" id="GO:0008381">
    <property type="term" value="F:mechanosensitive monoatomic ion channel activity"/>
    <property type="evidence" value="ECO:0007669"/>
    <property type="project" value="TreeGrafter"/>
</dbReference>
<dbReference type="SUPFAM" id="SSF81330">
    <property type="entry name" value="Gated mechanosensitive channel"/>
    <property type="match status" value="1"/>
</dbReference>
<comment type="caution">
    <text evidence="6">The sequence shown here is derived from an EMBL/GenBank/DDBJ whole genome shotgun (WGS) entry which is preliminary data.</text>
</comment>
<protein>
    <submittedName>
        <fullName evidence="6">MscL family protein</fullName>
    </submittedName>
</protein>
<dbReference type="GO" id="GO:0016020">
    <property type="term" value="C:membrane"/>
    <property type="evidence" value="ECO:0007669"/>
    <property type="project" value="UniProtKB-SubCell"/>
</dbReference>
<feature type="transmembrane region" description="Helical" evidence="5">
    <location>
        <begin position="12"/>
        <end position="38"/>
    </location>
</feature>
<dbReference type="PANTHER" id="PTHR30266">
    <property type="entry name" value="MECHANOSENSITIVE CHANNEL MSCL"/>
    <property type="match status" value="1"/>
</dbReference>